<keyword evidence="2 4" id="KW-0689">Ribosomal protein</keyword>
<dbReference type="InterPro" id="IPR013025">
    <property type="entry name" value="Ribosomal_uL23-like"/>
</dbReference>
<evidence type="ECO:0000313" key="5">
    <source>
        <dbReference type="EMBL" id="APT66017.1"/>
    </source>
</evidence>
<dbReference type="GO" id="GO:0006412">
    <property type="term" value="P:translation"/>
    <property type="evidence" value="ECO:0007669"/>
    <property type="project" value="UniProtKB-UniRule"/>
</dbReference>
<proteinExistence type="inferred from homology"/>
<keyword evidence="4" id="KW-0699">rRNA-binding</keyword>
<comment type="similarity">
    <text evidence="1 4">Belongs to the universal ribosomal protein uL23 family.</text>
</comment>
<evidence type="ECO:0000256" key="3">
    <source>
        <dbReference type="ARBA" id="ARBA00023274"/>
    </source>
</evidence>
<keyword evidence="3 4" id="KW-0687">Ribonucleoprotein</keyword>
<dbReference type="Gene3D" id="3.30.70.330">
    <property type="match status" value="1"/>
</dbReference>
<dbReference type="GO" id="GO:0019843">
    <property type="term" value="F:rRNA binding"/>
    <property type="evidence" value="ECO:0007669"/>
    <property type="project" value="UniProtKB-UniRule"/>
</dbReference>
<keyword evidence="5" id="KW-0150">Chloroplast</keyword>
<protein>
    <recommendedName>
        <fullName evidence="4">Large ribosomal subunit protein uL23c</fullName>
    </recommendedName>
</protein>
<dbReference type="EMBL" id="KX258660">
    <property type="protein sequence ID" value="APT66017.1"/>
    <property type="molecule type" value="Genomic_DNA"/>
</dbReference>
<dbReference type="RefSeq" id="YP_009424081.1">
    <property type="nucleotide sequence ID" value="NC_035807.1"/>
</dbReference>
<geneLocation type="chloroplast" evidence="5"/>
<dbReference type="AlphaFoldDB" id="A0A286QHD9"/>
<sequence length="101" mass="11993">MDKLKNQVFTGKSIRSLEKNQYTFDVDTESTKREIKDWIEKFPAVKVENINSYRLPPKRQKGKFKFRVCHKRIIVTLQKNHSIPLFLNEQISQMKLPNKGT</sequence>
<dbReference type="InterPro" id="IPR012677">
    <property type="entry name" value="Nucleotide-bd_a/b_plait_sf"/>
</dbReference>
<dbReference type="InterPro" id="IPR012678">
    <property type="entry name" value="Ribosomal_uL23/eL15/eS24_sf"/>
</dbReference>
<dbReference type="GeneID" id="33944150"/>
<name>A0A286QHD9_9MONI</name>
<dbReference type="PANTHER" id="PTHR11620">
    <property type="entry name" value="60S RIBOSOMAL PROTEIN L23A"/>
    <property type="match status" value="1"/>
</dbReference>
<dbReference type="GO" id="GO:0009507">
    <property type="term" value="C:chloroplast"/>
    <property type="evidence" value="ECO:0007669"/>
    <property type="project" value="UniProtKB-SubCell"/>
</dbReference>
<evidence type="ECO:0000256" key="1">
    <source>
        <dbReference type="ARBA" id="ARBA00006700"/>
    </source>
</evidence>
<dbReference type="Pfam" id="PF00276">
    <property type="entry name" value="Ribosomal_L23"/>
    <property type="match status" value="1"/>
</dbReference>
<dbReference type="SUPFAM" id="SSF54189">
    <property type="entry name" value="Ribosomal proteins S24e, L23 and L15e"/>
    <property type="match status" value="1"/>
</dbReference>
<keyword evidence="4" id="KW-0694">RNA-binding</keyword>
<gene>
    <name evidence="4 5" type="primary">rpl23</name>
</gene>
<reference evidence="5" key="1">
    <citation type="journal article" date="2017" name="Am. J. Bot.">
        <title>Plastome sequences of an ancient fern lineage reveal remarkable changes in gene content and architecture.</title>
        <authorList>
            <person name="Labiak P.H."/>
            <person name="Karol K.G."/>
        </authorList>
    </citation>
    <scope>NUCLEOTIDE SEQUENCE</scope>
</reference>
<accession>A0A286QHD9</accession>
<dbReference type="HAMAP" id="MF_01369_B">
    <property type="entry name" value="Ribosomal_uL23_B"/>
    <property type="match status" value="1"/>
</dbReference>
<comment type="subcellular location">
    <subcellularLocation>
        <location evidence="4">Plastid</location>
        <location evidence="4">Chloroplast</location>
    </subcellularLocation>
</comment>
<dbReference type="GO" id="GO:0003735">
    <property type="term" value="F:structural constituent of ribosome"/>
    <property type="evidence" value="ECO:0007669"/>
    <property type="project" value="InterPro"/>
</dbReference>
<dbReference type="GO" id="GO:1990904">
    <property type="term" value="C:ribonucleoprotein complex"/>
    <property type="evidence" value="ECO:0007669"/>
    <property type="project" value="UniProtKB-KW"/>
</dbReference>
<comment type="function">
    <text evidence="4">Binds to 23S rRNA.</text>
</comment>
<comment type="subunit">
    <text evidence="4">Part of the 50S ribosomal subunit.</text>
</comment>
<dbReference type="GO" id="GO:0005840">
    <property type="term" value="C:ribosome"/>
    <property type="evidence" value="ECO:0007669"/>
    <property type="project" value="UniProtKB-KW"/>
</dbReference>
<evidence type="ECO:0000256" key="4">
    <source>
        <dbReference type="HAMAP-Rule" id="MF_01369"/>
    </source>
</evidence>
<evidence type="ECO:0000256" key="2">
    <source>
        <dbReference type="ARBA" id="ARBA00022980"/>
    </source>
</evidence>
<keyword evidence="5" id="KW-0934">Plastid</keyword>
<organism evidence="5">
    <name type="scientific">Schizaea elegans</name>
    <dbReference type="NCBI Taxonomy" id="180990"/>
    <lineage>
        <taxon>Eukaryota</taxon>
        <taxon>Viridiplantae</taxon>
        <taxon>Streptophyta</taxon>
        <taxon>Embryophyta</taxon>
        <taxon>Tracheophyta</taxon>
        <taxon>Polypodiopsida</taxon>
        <taxon>Polypodiidae</taxon>
        <taxon>Schizaeales</taxon>
        <taxon>Schizaeaceae</taxon>
        <taxon>Schizaea</taxon>
    </lineage>
</organism>